<comment type="subcellular location">
    <subcellularLocation>
        <location evidence="1">Membrane</location>
        <topology evidence="1">Multi-pass membrane protein</topology>
    </subcellularLocation>
</comment>
<evidence type="ECO:0000256" key="4">
    <source>
        <dbReference type="ARBA" id="ARBA00023136"/>
    </source>
</evidence>
<organism evidence="8 9">
    <name type="scientific">Coccomyxa viridis</name>
    <dbReference type="NCBI Taxonomy" id="1274662"/>
    <lineage>
        <taxon>Eukaryota</taxon>
        <taxon>Viridiplantae</taxon>
        <taxon>Chlorophyta</taxon>
        <taxon>core chlorophytes</taxon>
        <taxon>Trebouxiophyceae</taxon>
        <taxon>Trebouxiophyceae incertae sedis</taxon>
        <taxon>Coccomyxaceae</taxon>
        <taxon>Coccomyxa</taxon>
    </lineage>
</organism>
<feature type="transmembrane region" description="Helical" evidence="6">
    <location>
        <begin position="224"/>
        <end position="243"/>
    </location>
</feature>
<evidence type="ECO:0000256" key="6">
    <source>
        <dbReference type="SAM" id="Phobius"/>
    </source>
</evidence>
<dbReference type="Proteomes" id="UP001497392">
    <property type="component" value="Unassembled WGS sequence"/>
</dbReference>
<evidence type="ECO:0000256" key="5">
    <source>
        <dbReference type="SAM" id="MobiDB-lite"/>
    </source>
</evidence>
<evidence type="ECO:0000313" key="9">
    <source>
        <dbReference type="Proteomes" id="UP001497392"/>
    </source>
</evidence>
<accession>A0ABP1FQD8</accession>
<evidence type="ECO:0000256" key="2">
    <source>
        <dbReference type="ARBA" id="ARBA00022692"/>
    </source>
</evidence>
<evidence type="ECO:0000259" key="7">
    <source>
        <dbReference type="Pfam" id="PF03151"/>
    </source>
</evidence>
<feature type="transmembrane region" description="Helical" evidence="6">
    <location>
        <begin position="141"/>
        <end position="160"/>
    </location>
</feature>
<sequence length="368" mass="40118">MSEAGLESRSPASRDTKALEKEGPPLEQKSMAKAMSPAMLQVVTGVACVGWMGISSALIMINKYIMSTDGFAYPMALSCLGMLFSSVASYLACRVFRVVEVNRVLTWKFYLERILPVGFFMALTLLFGNIVYLYLTVSFIQMLKAFTPVITMLALFIARLEEPSSRLIVAVVLIALGTAMASYGEVNMSTLGLTFMFASETFEAIRLVMTQILLVGLKFHPIEGLMHLAPACSFWLLLGVAFYEWPKMAQANALSLIYAKPLLYLAAAAMGFGVNILAYIVIQLASSLTLKVLGTVKNALVVWMGIIFLAELVTPLQGLGYAISVAGFFLYNYIKMQKAPALRSSAPLKHGDYAAVAQTDAEAQKGRV</sequence>
<comment type="caution">
    <text evidence="8">The sequence shown here is derived from an EMBL/GenBank/DDBJ whole genome shotgun (WGS) entry which is preliminary data.</text>
</comment>
<keyword evidence="2 6" id="KW-0812">Transmembrane</keyword>
<dbReference type="Pfam" id="PF03151">
    <property type="entry name" value="TPT"/>
    <property type="match status" value="1"/>
</dbReference>
<keyword evidence="9" id="KW-1185">Reference proteome</keyword>
<feature type="transmembrane region" description="Helical" evidence="6">
    <location>
        <begin position="71"/>
        <end position="93"/>
    </location>
</feature>
<name>A0ABP1FQD8_9CHLO</name>
<feature type="transmembrane region" description="Helical" evidence="6">
    <location>
        <begin position="167"/>
        <end position="183"/>
    </location>
</feature>
<feature type="compositionally biased region" description="Basic and acidic residues" evidence="5">
    <location>
        <begin position="12"/>
        <end position="23"/>
    </location>
</feature>
<keyword evidence="3 6" id="KW-1133">Transmembrane helix</keyword>
<keyword evidence="4 6" id="KW-0472">Membrane</keyword>
<feature type="transmembrane region" description="Helical" evidence="6">
    <location>
        <begin position="263"/>
        <end position="282"/>
    </location>
</feature>
<proteinExistence type="predicted"/>
<reference evidence="8 9" key="1">
    <citation type="submission" date="2024-06" db="EMBL/GenBank/DDBJ databases">
        <authorList>
            <person name="Kraege A."/>
            <person name="Thomma B."/>
        </authorList>
    </citation>
    <scope>NUCLEOTIDE SEQUENCE [LARGE SCALE GENOMIC DNA]</scope>
</reference>
<dbReference type="PANTHER" id="PTHR11132">
    <property type="entry name" value="SOLUTE CARRIER FAMILY 35"/>
    <property type="match status" value="1"/>
</dbReference>
<feature type="domain" description="Sugar phosphate transporter" evidence="7">
    <location>
        <begin position="44"/>
        <end position="332"/>
    </location>
</feature>
<feature type="transmembrane region" description="Helical" evidence="6">
    <location>
        <begin position="316"/>
        <end position="334"/>
    </location>
</feature>
<protein>
    <submittedName>
        <fullName evidence="8">G4485 protein</fullName>
    </submittedName>
</protein>
<dbReference type="InterPro" id="IPR004853">
    <property type="entry name" value="Sugar_P_trans_dom"/>
</dbReference>
<dbReference type="InterPro" id="IPR050186">
    <property type="entry name" value="TPT_transporter"/>
</dbReference>
<feature type="region of interest" description="Disordered" evidence="5">
    <location>
        <begin position="1"/>
        <end position="23"/>
    </location>
</feature>
<feature type="transmembrane region" description="Helical" evidence="6">
    <location>
        <begin position="38"/>
        <end position="59"/>
    </location>
</feature>
<evidence type="ECO:0000313" key="8">
    <source>
        <dbReference type="EMBL" id="CAL5222160.1"/>
    </source>
</evidence>
<evidence type="ECO:0000256" key="3">
    <source>
        <dbReference type="ARBA" id="ARBA00022989"/>
    </source>
</evidence>
<evidence type="ECO:0000256" key="1">
    <source>
        <dbReference type="ARBA" id="ARBA00004141"/>
    </source>
</evidence>
<feature type="transmembrane region" description="Helical" evidence="6">
    <location>
        <begin position="114"/>
        <end position="135"/>
    </location>
</feature>
<gene>
    <name evidence="8" type="primary">g4485</name>
    <name evidence="8" type="ORF">VP750_LOCUS3819</name>
</gene>
<dbReference type="EMBL" id="CAXHTA020000006">
    <property type="protein sequence ID" value="CAL5222160.1"/>
    <property type="molecule type" value="Genomic_DNA"/>
</dbReference>